<reference evidence="2 3" key="1">
    <citation type="submission" date="2019-08" db="EMBL/GenBank/DDBJ databases">
        <title>Whole genome of Aphis craccivora.</title>
        <authorList>
            <person name="Voronova N.V."/>
            <person name="Shulinski R.S."/>
            <person name="Bandarenka Y.V."/>
            <person name="Zhorov D.G."/>
            <person name="Warner D."/>
        </authorList>
    </citation>
    <scope>NUCLEOTIDE SEQUENCE [LARGE SCALE GENOMIC DNA]</scope>
    <source>
        <strain evidence="2">180601</strain>
        <tissue evidence="2">Whole Body</tissue>
    </source>
</reference>
<proteinExistence type="predicted"/>
<dbReference type="EMBL" id="VUJU01000652">
    <property type="protein sequence ID" value="KAF0769090.1"/>
    <property type="molecule type" value="Genomic_DNA"/>
</dbReference>
<sequence>MCSGQVARSDGRRFGPSERGAADHWWSYRPFLRHRLDDRLCPSTTSCAAPARKHTTLCL</sequence>
<dbReference type="Proteomes" id="UP000478052">
    <property type="component" value="Unassembled WGS sequence"/>
</dbReference>
<accession>A0A6G0ZDT5</accession>
<evidence type="ECO:0000313" key="2">
    <source>
        <dbReference type="EMBL" id="KAF0769090.1"/>
    </source>
</evidence>
<organism evidence="2 3">
    <name type="scientific">Aphis craccivora</name>
    <name type="common">Cowpea aphid</name>
    <dbReference type="NCBI Taxonomy" id="307492"/>
    <lineage>
        <taxon>Eukaryota</taxon>
        <taxon>Metazoa</taxon>
        <taxon>Ecdysozoa</taxon>
        <taxon>Arthropoda</taxon>
        <taxon>Hexapoda</taxon>
        <taxon>Insecta</taxon>
        <taxon>Pterygota</taxon>
        <taxon>Neoptera</taxon>
        <taxon>Paraneoptera</taxon>
        <taxon>Hemiptera</taxon>
        <taxon>Sternorrhyncha</taxon>
        <taxon>Aphidomorpha</taxon>
        <taxon>Aphidoidea</taxon>
        <taxon>Aphididae</taxon>
        <taxon>Aphidini</taxon>
        <taxon>Aphis</taxon>
        <taxon>Aphis</taxon>
    </lineage>
</organism>
<evidence type="ECO:0000256" key="1">
    <source>
        <dbReference type="SAM" id="MobiDB-lite"/>
    </source>
</evidence>
<protein>
    <submittedName>
        <fullName evidence="2">Uncharacterized protein</fullName>
    </submittedName>
</protein>
<feature type="region of interest" description="Disordered" evidence="1">
    <location>
        <begin position="1"/>
        <end position="20"/>
    </location>
</feature>
<name>A0A6G0ZDT5_APHCR</name>
<dbReference type="AlphaFoldDB" id="A0A6G0ZDT5"/>
<comment type="caution">
    <text evidence="2">The sequence shown here is derived from an EMBL/GenBank/DDBJ whole genome shotgun (WGS) entry which is preliminary data.</text>
</comment>
<keyword evidence="3" id="KW-1185">Reference proteome</keyword>
<evidence type="ECO:0000313" key="3">
    <source>
        <dbReference type="Proteomes" id="UP000478052"/>
    </source>
</evidence>
<gene>
    <name evidence="2" type="ORF">FWK35_00005392</name>
</gene>
<feature type="compositionally biased region" description="Basic and acidic residues" evidence="1">
    <location>
        <begin position="9"/>
        <end position="20"/>
    </location>
</feature>